<keyword evidence="3" id="KW-0106">Calcium</keyword>
<dbReference type="SMART" id="SM00054">
    <property type="entry name" value="EFh"/>
    <property type="match status" value="4"/>
</dbReference>
<dbReference type="PROSITE" id="PS00018">
    <property type="entry name" value="EF_HAND_1"/>
    <property type="match status" value="3"/>
</dbReference>
<evidence type="ECO:0000256" key="4">
    <source>
        <dbReference type="SAM" id="MobiDB-lite"/>
    </source>
</evidence>
<dbReference type="CDD" id="cd00051">
    <property type="entry name" value="EFh"/>
    <property type="match status" value="2"/>
</dbReference>
<dbReference type="InterPro" id="IPR039647">
    <property type="entry name" value="EF_hand_pair_protein_CML-like"/>
</dbReference>
<feature type="domain" description="EF-hand" evidence="5">
    <location>
        <begin position="170"/>
        <end position="200"/>
    </location>
</feature>
<keyword evidence="1" id="KW-0479">Metal-binding</keyword>
<dbReference type="PANTHER" id="PTHR10891">
    <property type="entry name" value="EF-HAND CALCIUM-BINDING DOMAIN CONTAINING PROTEIN"/>
    <property type="match status" value="1"/>
</dbReference>
<dbReference type="EMBL" id="KY753425">
    <property type="protein sequence ID" value="AVI16662.1"/>
    <property type="molecule type" value="mRNA"/>
</dbReference>
<organism evidence="6">
    <name type="scientific">Musa AAB Group</name>
    <dbReference type="NCBI Taxonomy" id="485264"/>
    <lineage>
        <taxon>Eukaryota</taxon>
        <taxon>Viridiplantae</taxon>
        <taxon>Streptophyta</taxon>
        <taxon>Embryophyta</taxon>
        <taxon>Tracheophyta</taxon>
        <taxon>Spermatophyta</taxon>
        <taxon>Magnoliopsida</taxon>
        <taxon>Liliopsida</taxon>
        <taxon>Zingiberales</taxon>
        <taxon>Musaceae</taxon>
        <taxon>Musa</taxon>
    </lineage>
</organism>
<name>A0A2P1AF33_MUSPR</name>
<evidence type="ECO:0000259" key="5">
    <source>
        <dbReference type="PROSITE" id="PS50222"/>
    </source>
</evidence>
<feature type="domain" description="EF-hand" evidence="5">
    <location>
        <begin position="62"/>
        <end position="97"/>
    </location>
</feature>
<dbReference type="FunFam" id="1.10.238.10:FF:000003">
    <property type="entry name" value="Calmodulin A"/>
    <property type="match status" value="1"/>
</dbReference>
<accession>A0A2P1AF33</accession>
<dbReference type="SUPFAM" id="SSF47473">
    <property type="entry name" value="EF-hand"/>
    <property type="match status" value="1"/>
</dbReference>
<dbReference type="Pfam" id="PF13499">
    <property type="entry name" value="EF-hand_7"/>
    <property type="match status" value="2"/>
</dbReference>
<feature type="domain" description="EF-hand" evidence="5">
    <location>
        <begin position="134"/>
        <end position="169"/>
    </location>
</feature>
<dbReference type="InterPro" id="IPR002048">
    <property type="entry name" value="EF_hand_dom"/>
</dbReference>
<proteinExistence type="evidence at transcript level"/>
<keyword evidence="2" id="KW-0677">Repeat</keyword>
<evidence type="ECO:0000256" key="1">
    <source>
        <dbReference type="ARBA" id="ARBA00022723"/>
    </source>
</evidence>
<evidence type="ECO:0000256" key="3">
    <source>
        <dbReference type="ARBA" id="ARBA00022837"/>
    </source>
</evidence>
<evidence type="ECO:0000256" key="2">
    <source>
        <dbReference type="ARBA" id="ARBA00022737"/>
    </source>
</evidence>
<dbReference type="Gene3D" id="1.10.238.10">
    <property type="entry name" value="EF-hand"/>
    <property type="match status" value="2"/>
</dbReference>
<dbReference type="GO" id="GO:0005509">
    <property type="term" value="F:calcium ion binding"/>
    <property type="evidence" value="ECO:0007669"/>
    <property type="project" value="InterPro"/>
</dbReference>
<feature type="domain" description="EF-hand" evidence="5">
    <location>
        <begin position="98"/>
        <end position="133"/>
    </location>
</feature>
<reference evidence="6" key="1">
    <citation type="submission" date="2017-03" db="EMBL/GenBank/DDBJ databases">
        <title>Proteomic studies of host-pathogen interactions in banana-banana bract mosaic virus (BBrMV) system.</title>
        <authorList>
            <person name="Anuradha C."/>
            <person name="Selvarajan R."/>
        </authorList>
    </citation>
    <scope>NUCLEOTIDE SEQUENCE</scope>
</reference>
<dbReference type="AlphaFoldDB" id="A0A2P1AF33"/>
<evidence type="ECO:0000313" key="6">
    <source>
        <dbReference type="EMBL" id="AVI16662.1"/>
    </source>
</evidence>
<feature type="compositionally biased region" description="Low complexity" evidence="4">
    <location>
        <begin position="1"/>
        <end position="17"/>
    </location>
</feature>
<dbReference type="InterPro" id="IPR011992">
    <property type="entry name" value="EF-hand-dom_pair"/>
</dbReference>
<dbReference type="PROSITE" id="PS50222">
    <property type="entry name" value="EF_HAND_2"/>
    <property type="match status" value="4"/>
</dbReference>
<protein>
    <submittedName>
        <fullName evidence="6">Calcium-binding protein CML19</fullName>
    </submittedName>
</protein>
<dbReference type="InterPro" id="IPR018247">
    <property type="entry name" value="EF_Hand_1_Ca_BS"/>
</dbReference>
<sequence>MGRPSSSEAVTSTMSSSLVQVPKKNEHSAAFSPPRTWFGSTVTPPKDHAKPEASTAGTRMLSTGIELHRVFCFFDEDCDGKISATELQSCMRAMGEELSHEDAVAVVESIDSDGDGLLGFDDIVRLVDGEGENEKEQNMREAFRMFEMEGEGCITPKSLRSALERLGESKSMEECRNMIRRFDTNDDGVISFDEFRIMML</sequence>
<feature type="region of interest" description="Disordered" evidence="4">
    <location>
        <begin position="1"/>
        <end position="56"/>
    </location>
</feature>